<dbReference type="InterPro" id="IPR019446">
    <property type="entry name" value="BMT5-like"/>
</dbReference>
<sequence length="326" mass="37399">MTKTKKLKLSKQLTKFQNKQHLQKPKNQEQSQNQGNNGQNQKAVLSKEDKEKERLKHAKDPYADNERTLLIGEGNFSFALALANKFIDSSNLYASSYDTEEELEAKYGDEVKNILEQLKEMDVNLLHSIDATNLQKSKKSILKAINERKGSEYQTGDDNRRNTNVAEFDKVVFNFPHAGRGIKSQVHNIKSNQNLLLGFFRSVPQFLSNSGQVLITLKSGEPYDSWKISSLATQCGFVLKECFPFNCKLYPGYEHRRTLGRLEKLVKGENDEIAHKKPKTYLFVLRDSQEVQKPAKQDVGQKRKKSEDEDDNDEEKDDSEVDDDNF</sequence>
<organism evidence="3 4">
    <name type="scientific">Conidiobolus coronatus (strain ATCC 28846 / CBS 209.66 / NRRL 28638)</name>
    <name type="common">Delacroixia coronata</name>
    <dbReference type="NCBI Taxonomy" id="796925"/>
    <lineage>
        <taxon>Eukaryota</taxon>
        <taxon>Fungi</taxon>
        <taxon>Fungi incertae sedis</taxon>
        <taxon>Zoopagomycota</taxon>
        <taxon>Entomophthoromycotina</taxon>
        <taxon>Entomophthoromycetes</taxon>
        <taxon>Entomophthorales</taxon>
        <taxon>Ancylistaceae</taxon>
        <taxon>Conidiobolus</taxon>
    </lineage>
</organism>
<evidence type="ECO:0000256" key="1">
    <source>
        <dbReference type="SAM" id="MobiDB-lite"/>
    </source>
</evidence>
<reference evidence="3 4" key="1">
    <citation type="journal article" date="2015" name="Genome Biol. Evol.">
        <title>Phylogenomic analyses indicate that early fungi evolved digesting cell walls of algal ancestors of land plants.</title>
        <authorList>
            <person name="Chang Y."/>
            <person name="Wang S."/>
            <person name="Sekimoto S."/>
            <person name="Aerts A.L."/>
            <person name="Choi C."/>
            <person name="Clum A."/>
            <person name="LaButti K.M."/>
            <person name="Lindquist E.A."/>
            <person name="Yee Ngan C."/>
            <person name="Ohm R.A."/>
            <person name="Salamov A.A."/>
            <person name="Grigoriev I.V."/>
            <person name="Spatafora J.W."/>
            <person name="Berbee M.L."/>
        </authorList>
    </citation>
    <scope>NUCLEOTIDE SEQUENCE [LARGE SCALE GENOMIC DNA]</scope>
    <source>
        <strain evidence="3 4">NRRL 28638</strain>
    </source>
</reference>
<dbReference type="AlphaFoldDB" id="A0A137P5P3"/>
<dbReference type="OMA" id="YPGYKHA"/>
<dbReference type="Pfam" id="PF10354">
    <property type="entry name" value="BMT5-like"/>
    <property type="match status" value="1"/>
</dbReference>
<dbReference type="PANTHER" id="PTHR11538">
    <property type="entry name" value="PHENYLALANYL-TRNA SYNTHETASE"/>
    <property type="match status" value="1"/>
</dbReference>
<gene>
    <name evidence="3" type="ORF">CONCODRAFT_7156</name>
</gene>
<evidence type="ECO:0000313" key="4">
    <source>
        <dbReference type="Proteomes" id="UP000070444"/>
    </source>
</evidence>
<dbReference type="EMBL" id="KQ964506">
    <property type="protein sequence ID" value="KXN70317.1"/>
    <property type="molecule type" value="Genomic_DNA"/>
</dbReference>
<feature type="region of interest" description="Disordered" evidence="1">
    <location>
        <begin position="286"/>
        <end position="326"/>
    </location>
</feature>
<name>A0A137P5P3_CONC2</name>
<dbReference type="OrthoDB" id="273345at2759"/>
<evidence type="ECO:0000259" key="2">
    <source>
        <dbReference type="Pfam" id="PF10354"/>
    </source>
</evidence>
<dbReference type="Proteomes" id="UP000070444">
    <property type="component" value="Unassembled WGS sequence"/>
</dbReference>
<dbReference type="GO" id="GO:0070042">
    <property type="term" value="F:rRNA (uridine-N3-)-methyltransferase activity"/>
    <property type="evidence" value="ECO:0007669"/>
    <property type="project" value="InterPro"/>
</dbReference>
<dbReference type="GO" id="GO:0070475">
    <property type="term" value="P:rRNA base methylation"/>
    <property type="evidence" value="ECO:0007669"/>
    <property type="project" value="InterPro"/>
</dbReference>
<feature type="compositionally biased region" description="Basic and acidic residues" evidence="1">
    <location>
        <begin position="45"/>
        <end position="60"/>
    </location>
</feature>
<proteinExistence type="predicted"/>
<dbReference type="STRING" id="796925.A0A137P5P3"/>
<feature type="domain" description="25S rRNA (uridine-N(3))-methyltransferase BMT5-like" evidence="2">
    <location>
        <begin position="69"/>
        <end position="257"/>
    </location>
</feature>
<dbReference type="GO" id="GO:0005737">
    <property type="term" value="C:cytoplasm"/>
    <property type="evidence" value="ECO:0007669"/>
    <property type="project" value="TreeGrafter"/>
</dbReference>
<evidence type="ECO:0000313" key="3">
    <source>
        <dbReference type="EMBL" id="KXN70317.1"/>
    </source>
</evidence>
<feature type="compositionally biased region" description="Acidic residues" evidence="1">
    <location>
        <begin position="308"/>
        <end position="326"/>
    </location>
</feature>
<keyword evidence="4" id="KW-1185">Reference proteome</keyword>
<protein>
    <recommendedName>
        <fullName evidence="2">25S rRNA (uridine-N(3))-methyltransferase BMT5-like domain-containing protein</fullName>
    </recommendedName>
</protein>
<feature type="region of interest" description="Disordered" evidence="1">
    <location>
        <begin position="1"/>
        <end position="60"/>
    </location>
</feature>
<feature type="compositionally biased region" description="Low complexity" evidence="1">
    <location>
        <begin position="28"/>
        <end position="41"/>
    </location>
</feature>
<dbReference type="PANTHER" id="PTHR11538:SF26">
    <property type="entry name" value="FERREDOXIN-FOLD ANTICODON-BINDING DOMAIN-CONTAINING PROTEIN 1"/>
    <property type="match status" value="1"/>
</dbReference>
<feature type="compositionally biased region" description="Basic and acidic residues" evidence="1">
    <location>
        <begin position="287"/>
        <end position="307"/>
    </location>
</feature>
<accession>A0A137P5P3</accession>